<organism evidence="1 2">
    <name type="scientific">Lactobacillus ultunensis DSM 16047</name>
    <dbReference type="NCBI Taxonomy" id="525365"/>
    <lineage>
        <taxon>Bacteria</taxon>
        <taxon>Bacillati</taxon>
        <taxon>Bacillota</taxon>
        <taxon>Bacilli</taxon>
        <taxon>Lactobacillales</taxon>
        <taxon>Lactobacillaceae</taxon>
        <taxon>Lactobacillus</taxon>
    </lineage>
</organism>
<comment type="caution">
    <text evidence="1">The sequence shown here is derived from an EMBL/GenBank/DDBJ whole genome shotgun (WGS) entry which is preliminary data.</text>
</comment>
<dbReference type="EMBL" id="ACGU01000055">
    <property type="protein sequence ID" value="EEJ71971.1"/>
    <property type="molecule type" value="Genomic_DNA"/>
</dbReference>
<evidence type="ECO:0000313" key="2">
    <source>
        <dbReference type="Proteomes" id="UP000005583"/>
    </source>
</evidence>
<dbReference type="AlphaFoldDB" id="C2ENG7"/>
<keyword evidence="2" id="KW-1185">Reference proteome</keyword>
<name>C2ENG7_9LACO</name>
<accession>C2ENG7</accession>
<gene>
    <name evidence="1" type="ORF">HMPREF0548_1213</name>
</gene>
<evidence type="ECO:0000313" key="1">
    <source>
        <dbReference type="EMBL" id="EEJ71971.1"/>
    </source>
</evidence>
<proteinExistence type="predicted"/>
<protein>
    <submittedName>
        <fullName evidence="1">Uncharacterized protein</fullName>
    </submittedName>
</protein>
<reference evidence="1 2" key="1">
    <citation type="submission" date="2009-01" db="EMBL/GenBank/DDBJ databases">
        <authorList>
            <person name="Qin X."/>
            <person name="Bachman B."/>
            <person name="Battles P."/>
            <person name="Bell A."/>
            <person name="Bess C."/>
            <person name="Bickham C."/>
            <person name="Chaboub L."/>
            <person name="Chen D."/>
            <person name="Coyle M."/>
            <person name="Deiros D.R."/>
            <person name="Dinh H."/>
            <person name="Forbes L."/>
            <person name="Fowler G."/>
            <person name="Francisco L."/>
            <person name="Fu Q."/>
            <person name="Gubbala S."/>
            <person name="Hale W."/>
            <person name="Han Y."/>
            <person name="Hemphill L."/>
            <person name="Highlander S.K."/>
            <person name="Hirani K."/>
            <person name="Hogues M."/>
            <person name="Jackson L."/>
            <person name="Jakkamsetti A."/>
            <person name="Javaid M."/>
            <person name="Jiang H."/>
            <person name="Korchina V."/>
            <person name="Kovar C."/>
            <person name="Lara F."/>
            <person name="Lee S."/>
            <person name="Mata R."/>
            <person name="Mathew T."/>
            <person name="Moen C."/>
            <person name="Morales K."/>
            <person name="Munidasa M."/>
            <person name="Nazareth L."/>
            <person name="Ngo R."/>
            <person name="Nguyen L."/>
            <person name="Okwuonu G."/>
            <person name="Ongeri F."/>
            <person name="Patil S."/>
            <person name="Petrosino J."/>
            <person name="Pham C."/>
            <person name="Pham P."/>
            <person name="Pu L.-L."/>
            <person name="Puazo M."/>
            <person name="Raj R."/>
            <person name="Reid J."/>
            <person name="Rouhana J."/>
            <person name="Saada N."/>
            <person name="Shang Y."/>
            <person name="Simmons D."/>
            <person name="Thornton R."/>
            <person name="Warren J."/>
            <person name="Weissenberger G."/>
            <person name="Zhang J."/>
            <person name="Zhang L."/>
            <person name="Zhou C."/>
            <person name="Zhu D."/>
            <person name="Muzny D."/>
            <person name="Worley K."/>
            <person name="Gibbs R."/>
        </authorList>
    </citation>
    <scope>NUCLEOTIDE SEQUENCE [LARGE SCALE GENOMIC DNA]</scope>
    <source>
        <strain evidence="1 2">DSM 16047</strain>
    </source>
</reference>
<dbReference type="Proteomes" id="UP000005583">
    <property type="component" value="Unassembled WGS sequence"/>
</dbReference>
<sequence>MMISLFILIIYSIFYTILSRKNEEIEMKEENATKDVLIIF</sequence>
<dbReference type="HOGENOM" id="CLU_3291720_0_0_9"/>
<dbReference type="STRING" id="525365.HMPREF0548_1213"/>